<accession>A0A316TRX1</accession>
<evidence type="ECO:0000313" key="2">
    <source>
        <dbReference type="Proteomes" id="UP000245507"/>
    </source>
</evidence>
<gene>
    <name evidence="1" type="ORF">DJ010_14905</name>
</gene>
<reference evidence="1 2" key="1">
    <citation type="submission" date="2018-05" db="EMBL/GenBank/DDBJ databases">
        <title>Nocardioides silvaticus genome.</title>
        <authorList>
            <person name="Li C."/>
            <person name="Wang G."/>
        </authorList>
    </citation>
    <scope>NUCLEOTIDE SEQUENCE [LARGE SCALE GENOMIC DNA]</scope>
    <source>
        <strain evidence="1 2">CCTCC AB 2018079</strain>
    </source>
</reference>
<dbReference type="Proteomes" id="UP000245507">
    <property type="component" value="Unassembled WGS sequence"/>
</dbReference>
<dbReference type="EMBL" id="QGDD01000006">
    <property type="protein sequence ID" value="PWN02386.1"/>
    <property type="molecule type" value="Genomic_DNA"/>
</dbReference>
<dbReference type="AlphaFoldDB" id="A0A316TRX1"/>
<keyword evidence="2" id="KW-1185">Reference proteome</keyword>
<dbReference type="OrthoDB" id="3785371at2"/>
<proteinExistence type="predicted"/>
<sequence length="214" mass="22132">MPGPLRWLLFAVVLTALPVTAGVLVLGEGEPDTAPPETAAPAYSSTPLGDLDTATVALARAPFCDRIPEEAVAEALDGKVGPTASYDAGQAAELAPGIKDVAHEHGCRIAGPGGTEVRAWVFVPPVTRDRATDLVTEAAGREGCSRATAPAYGDPSVALLCPSGKRTWVSFRGLFGDAWLACSLSAPSRLAEQELLDRTGRWCVAVAQAASVVE</sequence>
<organism evidence="1 2">
    <name type="scientific">Nocardioides silvaticus</name>
    <dbReference type="NCBI Taxonomy" id="2201891"/>
    <lineage>
        <taxon>Bacteria</taxon>
        <taxon>Bacillati</taxon>
        <taxon>Actinomycetota</taxon>
        <taxon>Actinomycetes</taxon>
        <taxon>Propionibacteriales</taxon>
        <taxon>Nocardioidaceae</taxon>
        <taxon>Nocardioides</taxon>
    </lineage>
</organism>
<name>A0A316TRX1_9ACTN</name>
<comment type="caution">
    <text evidence="1">The sequence shown here is derived from an EMBL/GenBank/DDBJ whole genome shotgun (WGS) entry which is preliminary data.</text>
</comment>
<evidence type="ECO:0000313" key="1">
    <source>
        <dbReference type="EMBL" id="PWN02386.1"/>
    </source>
</evidence>
<evidence type="ECO:0008006" key="3">
    <source>
        <dbReference type="Google" id="ProtNLM"/>
    </source>
</evidence>
<protein>
    <recommendedName>
        <fullName evidence="3">DUF3558 domain-containing protein</fullName>
    </recommendedName>
</protein>
<dbReference type="RefSeq" id="WP_109695103.1">
    <property type="nucleotide sequence ID" value="NZ_QGDD01000006.1"/>
</dbReference>